<name>S8EGW0_FOMSC</name>
<evidence type="ECO:0000256" key="5">
    <source>
        <dbReference type="ARBA" id="ARBA00015035"/>
    </source>
</evidence>
<evidence type="ECO:0000259" key="13">
    <source>
        <dbReference type="Pfam" id="PF01872"/>
    </source>
</evidence>
<dbReference type="STRING" id="743788.S8EGW0"/>
<evidence type="ECO:0000256" key="2">
    <source>
        <dbReference type="ARBA" id="ARBA00005104"/>
    </source>
</evidence>
<dbReference type="EMBL" id="KE504130">
    <property type="protein sequence ID" value="EPT03508.1"/>
    <property type="molecule type" value="Genomic_DNA"/>
</dbReference>
<dbReference type="PANTHER" id="PTHR38011">
    <property type="entry name" value="DIHYDROFOLATE REDUCTASE FAMILY PROTEIN (AFU_ORTHOLOGUE AFUA_8G06820)"/>
    <property type="match status" value="1"/>
</dbReference>
<dbReference type="SUPFAM" id="SSF53597">
    <property type="entry name" value="Dihydrofolate reductase-like"/>
    <property type="match status" value="1"/>
</dbReference>
<proteinExistence type="inferred from homology"/>
<dbReference type="FunCoup" id="S8EGW0">
    <property type="interactions" value="122"/>
</dbReference>
<dbReference type="InParanoid" id="S8EGW0"/>
<comment type="function">
    <text evidence="1">Catalyzes an early step in riboflavin biosynthesis, the NADPH-dependent reduction of the ribose side chain of 2,5-diamino-6-ribosylamino-4(3H)-pyrimidinone 5'-phosphate, yielding 2,5-diamino-6-ribitylamino-4(3H)-pyrimidinone 5'-phosphate.</text>
</comment>
<evidence type="ECO:0000313" key="15">
    <source>
        <dbReference type="Proteomes" id="UP000015241"/>
    </source>
</evidence>
<accession>S8EGW0</accession>
<comment type="similarity">
    <text evidence="3">Belongs to the HTP reductase family.</text>
</comment>
<dbReference type="Gene3D" id="3.40.430.10">
    <property type="entry name" value="Dihydrofolate Reductase, subunit A"/>
    <property type="match status" value="1"/>
</dbReference>
<dbReference type="InterPro" id="IPR024072">
    <property type="entry name" value="DHFR-like_dom_sf"/>
</dbReference>
<sequence length="272" mass="29419">MSDVPSPPPFLRQVYDLRGGPYVTLTFAQSLDAKIAGQGGKQLALSGKESMVMTHWLRTLHDGILVGIGTASNDNPQLNTRHLPPLPAGSINRYHLPRPIILDTHLHLSVDCKLLKNYQAGVGRRPWVVTAPFPFDSDDPRVSKKNSLETAGARTIETKVDDNGRISIPDLLFTLRELDIRSVMVEGGARVIQSFLAAEASHRDCIDMVIITVSPTLVGDGGVGYGATLLSSDSLPRLRHVKTESFGRDAVIALEVENGPLTPHDPQIGSGP</sequence>
<dbReference type="PANTHER" id="PTHR38011:SF7">
    <property type="entry name" value="2,5-DIAMINO-6-RIBOSYLAMINO-4(3H)-PYRIMIDINONE 5'-PHOSPHATE REDUCTASE"/>
    <property type="match status" value="1"/>
</dbReference>
<keyword evidence="7" id="KW-0521">NADP</keyword>
<evidence type="ECO:0000256" key="8">
    <source>
        <dbReference type="ARBA" id="ARBA00023002"/>
    </source>
</evidence>
<dbReference type="Proteomes" id="UP000015241">
    <property type="component" value="Unassembled WGS sequence"/>
</dbReference>
<comment type="pathway">
    <text evidence="2">Cofactor biosynthesis; riboflavin biosynthesis.</text>
</comment>
<dbReference type="Pfam" id="PF01872">
    <property type="entry name" value="RibD_C"/>
    <property type="match status" value="1"/>
</dbReference>
<evidence type="ECO:0000256" key="9">
    <source>
        <dbReference type="ARBA" id="ARBA00030073"/>
    </source>
</evidence>
<comment type="catalytic activity">
    <reaction evidence="12">
        <text>2,5-diamino-6-(1-D-ribitylamino)pyrimidin-4(3H)-one 5'-phosphate + NADP(+) = 2,5-diamino-6-(1-D-ribosylamino)pyrimidin-4(3H)-one 5'-phosphate + NADPH + H(+)</text>
        <dbReference type="Rhea" id="RHEA:27278"/>
        <dbReference type="ChEBI" id="CHEBI:15378"/>
        <dbReference type="ChEBI" id="CHEBI:57783"/>
        <dbReference type="ChEBI" id="CHEBI:58349"/>
        <dbReference type="ChEBI" id="CHEBI:58890"/>
        <dbReference type="ChEBI" id="CHEBI:59545"/>
        <dbReference type="EC" id="1.1.1.302"/>
    </reaction>
</comment>
<protein>
    <recommendedName>
        <fullName evidence="5">2,5-diamino-6-ribosylamino-4(3H)-pyrimidinone 5'-phosphate reductase</fullName>
        <ecNumber evidence="4">1.1.1.302</ecNumber>
    </recommendedName>
    <alternativeName>
        <fullName evidence="10">2,5-diamino-6-(5-phospho-D-ribosylamino)pyrimidin-4(3H)-one reductase</fullName>
    </alternativeName>
    <alternativeName>
        <fullName evidence="9">2,5-diamino-6-ribitylamino-4(3H)-pyrimidinone 5'-phosphate synthase</fullName>
    </alternativeName>
</protein>
<dbReference type="OrthoDB" id="5432at2759"/>
<feature type="domain" description="Bacterial bifunctional deaminase-reductase C-terminal" evidence="13">
    <location>
        <begin position="21"/>
        <end position="251"/>
    </location>
</feature>
<dbReference type="InterPro" id="IPR002734">
    <property type="entry name" value="RibDG_C"/>
</dbReference>
<organism evidence="14 15">
    <name type="scientific">Fomitopsis schrenkii</name>
    <name type="common">Brown rot fungus</name>
    <dbReference type="NCBI Taxonomy" id="2126942"/>
    <lineage>
        <taxon>Eukaryota</taxon>
        <taxon>Fungi</taxon>
        <taxon>Dikarya</taxon>
        <taxon>Basidiomycota</taxon>
        <taxon>Agaricomycotina</taxon>
        <taxon>Agaricomycetes</taxon>
        <taxon>Polyporales</taxon>
        <taxon>Fomitopsis</taxon>
    </lineage>
</organism>
<evidence type="ECO:0000256" key="6">
    <source>
        <dbReference type="ARBA" id="ARBA00022619"/>
    </source>
</evidence>
<reference evidence="14 15" key="1">
    <citation type="journal article" date="2012" name="Science">
        <title>The Paleozoic origin of enzymatic lignin decomposition reconstructed from 31 fungal genomes.</title>
        <authorList>
            <person name="Floudas D."/>
            <person name="Binder M."/>
            <person name="Riley R."/>
            <person name="Barry K."/>
            <person name="Blanchette R.A."/>
            <person name="Henrissat B."/>
            <person name="Martinez A.T."/>
            <person name="Otillar R."/>
            <person name="Spatafora J.W."/>
            <person name="Yadav J.S."/>
            <person name="Aerts A."/>
            <person name="Benoit I."/>
            <person name="Boyd A."/>
            <person name="Carlson A."/>
            <person name="Copeland A."/>
            <person name="Coutinho P.M."/>
            <person name="de Vries R.P."/>
            <person name="Ferreira P."/>
            <person name="Findley K."/>
            <person name="Foster B."/>
            <person name="Gaskell J."/>
            <person name="Glotzer D."/>
            <person name="Gorecki P."/>
            <person name="Heitman J."/>
            <person name="Hesse C."/>
            <person name="Hori C."/>
            <person name="Igarashi K."/>
            <person name="Jurgens J.A."/>
            <person name="Kallen N."/>
            <person name="Kersten P."/>
            <person name="Kohler A."/>
            <person name="Kuees U."/>
            <person name="Kumar T.K.A."/>
            <person name="Kuo A."/>
            <person name="LaButti K."/>
            <person name="Larrondo L.F."/>
            <person name="Lindquist E."/>
            <person name="Ling A."/>
            <person name="Lombard V."/>
            <person name="Lucas S."/>
            <person name="Lundell T."/>
            <person name="Martin R."/>
            <person name="McLaughlin D.J."/>
            <person name="Morgenstern I."/>
            <person name="Morin E."/>
            <person name="Murat C."/>
            <person name="Nagy L.G."/>
            <person name="Nolan M."/>
            <person name="Ohm R.A."/>
            <person name="Patyshakuliyeva A."/>
            <person name="Rokas A."/>
            <person name="Ruiz-Duenas F.J."/>
            <person name="Sabat G."/>
            <person name="Salamov A."/>
            <person name="Samejima M."/>
            <person name="Schmutz J."/>
            <person name="Slot J.C."/>
            <person name="St John F."/>
            <person name="Stenlid J."/>
            <person name="Sun H."/>
            <person name="Sun S."/>
            <person name="Syed K."/>
            <person name="Tsang A."/>
            <person name="Wiebenga A."/>
            <person name="Young D."/>
            <person name="Pisabarro A."/>
            <person name="Eastwood D.C."/>
            <person name="Martin F."/>
            <person name="Cullen D."/>
            <person name="Grigoriev I.V."/>
            <person name="Hibbett D.S."/>
        </authorList>
    </citation>
    <scope>NUCLEOTIDE SEQUENCE</scope>
    <source>
        <strain evidence="15">FP-58527</strain>
    </source>
</reference>
<evidence type="ECO:0000256" key="4">
    <source>
        <dbReference type="ARBA" id="ARBA00012851"/>
    </source>
</evidence>
<gene>
    <name evidence="14" type="ORF">FOMPIDRAFT_127947</name>
</gene>
<dbReference type="HOGENOM" id="CLU_036590_6_0_1"/>
<dbReference type="GO" id="GO:0009231">
    <property type="term" value="P:riboflavin biosynthetic process"/>
    <property type="evidence" value="ECO:0007669"/>
    <property type="project" value="UniProtKB-KW"/>
</dbReference>
<evidence type="ECO:0000256" key="7">
    <source>
        <dbReference type="ARBA" id="ARBA00022857"/>
    </source>
</evidence>
<evidence type="ECO:0000256" key="12">
    <source>
        <dbReference type="ARBA" id="ARBA00049020"/>
    </source>
</evidence>
<evidence type="ECO:0000256" key="3">
    <source>
        <dbReference type="ARBA" id="ARBA00009723"/>
    </source>
</evidence>
<dbReference type="InterPro" id="IPR050765">
    <property type="entry name" value="Riboflavin_Biosynth_HTPR"/>
</dbReference>
<keyword evidence="15" id="KW-1185">Reference proteome</keyword>
<comment type="catalytic activity">
    <reaction evidence="11">
        <text>2,5-diamino-6-(1-D-ribitylamino)pyrimidin-4(3H)-one 5'-phosphate + NAD(+) = 2,5-diamino-6-(1-D-ribosylamino)pyrimidin-4(3H)-one 5'-phosphate + NADH + H(+)</text>
        <dbReference type="Rhea" id="RHEA:27274"/>
        <dbReference type="ChEBI" id="CHEBI:15378"/>
        <dbReference type="ChEBI" id="CHEBI:57540"/>
        <dbReference type="ChEBI" id="CHEBI:57945"/>
        <dbReference type="ChEBI" id="CHEBI:58890"/>
        <dbReference type="ChEBI" id="CHEBI:59545"/>
        <dbReference type="EC" id="1.1.1.302"/>
    </reaction>
</comment>
<dbReference type="eggNOG" id="ENOG502S17A">
    <property type="taxonomic scope" value="Eukaryota"/>
</dbReference>
<evidence type="ECO:0000313" key="14">
    <source>
        <dbReference type="EMBL" id="EPT03508.1"/>
    </source>
</evidence>
<dbReference type="EC" id="1.1.1.302" evidence="4"/>
<evidence type="ECO:0000256" key="10">
    <source>
        <dbReference type="ARBA" id="ARBA00031630"/>
    </source>
</evidence>
<evidence type="ECO:0000256" key="1">
    <source>
        <dbReference type="ARBA" id="ARBA00003555"/>
    </source>
</evidence>
<dbReference type="GO" id="GO:0008703">
    <property type="term" value="F:5-amino-6-(5-phosphoribosylamino)uracil reductase activity"/>
    <property type="evidence" value="ECO:0007669"/>
    <property type="project" value="InterPro"/>
</dbReference>
<dbReference type="AlphaFoldDB" id="S8EGW0"/>
<keyword evidence="8" id="KW-0560">Oxidoreductase</keyword>
<keyword evidence="6" id="KW-0686">Riboflavin biosynthesis</keyword>
<evidence type="ECO:0000256" key="11">
    <source>
        <dbReference type="ARBA" id="ARBA00047550"/>
    </source>
</evidence>